<sequence length="443" mass="49163">MNKWIKLCQEKIEKRGIKNYEIYAINVKRTIIDVKDKEVELLNVAENRGISLRIICEGRLGFAYITEITESTIDYLIKQAISSAQVTTPDPFLNFPNFIGNYPIVSVYDKEIENLSLSKKIDFALTMEMAAKDYAPCIKKVRHSQFQEMAAQIFIANHHGLNFSYKRTLFSGSVLVMAEEKGEAEMGWHYAFNPFFNNLNPEIIGKKAAQLAADALGGKPIATQKINAIFTNRVMSEILQILSSSFLADEVQKGKSLLAPHLGKKIMSNLVNIYDNGLYPNGYATRPCDDEGIPQQKTILVENGTIKGFLYDSYTAAKEDKKSTGNAGRMSLEAPPKVEITNLYLKPYDLSFERLLKTLDKGLVITDVLGMHTADPISGDFSVGAAGYWIERGNRLFPVKSIAIAGNIVDLFKKIVAIGNDLEFFGNCGSPSVLIEGVQVSGN</sequence>
<dbReference type="InterPro" id="IPR047657">
    <property type="entry name" value="PmbA"/>
</dbReference>
<name>A0A7C0U1F4_DESA2</name>
<gene>
    <name evidence="5" type="ORF">ENG63_00135</name>
</gene>
<dbReference type="SUPFAM" id="SSF111283">
    <property type="entry name" value="Putative modulator of DNA gyrase, PmbA/TldD"/>
    <property type="match status" value="1"/>
</dbReference>
<organism evidence="5">
    <name type="scientific">Desulfofervidus auxilii</name>
    <dbReference type="NCBI Taxonomy" id="1621989"/>
    <lineage>
        <taxon>Bacteria</taxon>
        <taxon>Pseudomonadati</taxon>
        <taxon>Thermodesulfobacteriota</taxon>
        <taxon>Candidatus Desulfofervidia</taxon>
        <taxon>Candidatus Desulfofervidales</taxon>
        <taxon>Candidatus Desulfofervidaceae</taxon>
        <taxon>Candidatus Desulfofervidus</taxon>
    </lineage>
</organism>
<protein>
    <submittedName>
        <fullName evidence="5">TldD/PmbA family protein</fullName>
    </submittedName>
</protein>
<dbReference type="InterPro" id="IPR036059">
    <property type="entry name" value="TldD/PmbA_sf"/>
</dbReference>
<dbReference type="PANTHER" id="PTHR43421">
    <property type="entry name" value="METALLOPROTEASE PMBA"/>
    <property type="match status" value="1"/>
</dbReference>
<dbReference type="Pfam" id="PF19289">
    <property type="entry name" value="PmbA_TldD_3rd"/>
    <property type="match status" value="1"/>
</dbReference>
<dbReference type="GO" id="GO:0006508">
    <property type="term" value="P:proteolysis"/>
    <property type="evidence" value="ECO:0007669"/>
    <property type="project" value="InterPro"/>
</dbReference>
<dbReference type="InterPro" id="IPR045570">
    <property type="entry name" value="Metalloprtase-TldD/E_cen_dom"/>
</dbReference>
<dbReference type="PANTHER" id="PTHR43421:SF1">
    <property type="entry name" value="METALLOPROTEASE PMBA"/>
    <property type="match status" value="1"/>
</dbReference>
<dbReference type="Proteomes" id="UP000886289">
    <property type="component" value="Unassembled WGS sequence"/>
</dbReference>
<dbReference type="InterPro" id="IPR035068">
    <property type="entry name" value="TldD/PmbA_N"/>
</dbReference>
<dbReference type="InterPro" id="IPR002510">
    <property type="entry name" value="Metalloprtase-TldD/E_N"/>
</dbReference>
<dbReference type="EMBL" id="DRBS01000007">
    <property type="protein sequence ID" value="HDD43255.1"/>
    <property type="molecule type" value="Genomic_DNA"/>
</dbReference>
<dbReference type="Pfam" id="PF19290">
    <property type="entry name" value="PmbA_TldD_2nd"/>
    <property type="match status" value="1"/>
</dbReference>
<dbReference type="Pfam" id="PF01523">
    <property type="entry name" value="PmbA_TldD_1st"/>
    <property type="match status" value="1"/>
</dbReference>
<evidence type="ECO:0000259" key="4">
    <source>
        <dbReference type="Pfam" id="PF19290"/>
    </source>
</evidence>
<evidence type="ECO:0000256" key="1">
    <source>
        <dbReference type="ARBA" id="ARBA00005836"/>
    </source>
</evidence>
<comment type="similarity">
    <text evidence="1">Belongs to the peptidase U62 family.</text>
</comment>
<feature type="domain" description="Metalloprotease TldD/E C-terminal" evidence="3">
    <location>
        <begin position="223"/>
        <end position="442"/>
    </location>
</feature>
<comment type="caution">
    <text evidence="5">The sequence shown here is derived from an EMBL/GenBank/DDBJ whole genome shotgun (WGS) entry which is preliminary data.</text>
</comment>
<dbReference type="AlphaFoldDB" id="A0A7C0U1F4"/>
<accession>A0A7C0U1F4</accession>
<reference evidence="5" key="1">
    <citation type="journal article" date="2020" name="mSystems">
        <title>Genome- and Community-Level Interaction Insights into Carbon Utilization and Element Cycling Functions of Hydrothermarchaeota in Hydrothermal Sediment.</title>
        <authorList>
            <person name="Zhou Z."/>
            <person name="Liu Y."/>
            <person name="Xu W."/>
            <person name="Pan J."/>
            <person name="Luo Z.H."/>
            <person name="Li M."/>
        </authorList>
    </citation>
    <scope>NUCLEOTIDE SEQUENCE [LARGE SCALE GENOMIC DNA]</scope>
    <source>
        <strain evidence="5">HyVt-233</strain>
    </source>
</reference>
<dbReference type="InterPro" id="IPR045569">
    <property type="entry name" value="Metalloprtase-TldD/E_C"/>
</dbReference>
<dbReference type="GO" id="GO:0008237">
    <property type="term" value="F:metallopeptidase activity"/>
    <property type="evidence" value="ECO:0007669"/>
    <property type="project" value="InterPro"/>
</dbReference>
<proteinExistence type="inferred from homology"/>
<evidence type="ECO:0000313" key="5">
    <source>
        <dbReference type="EMBL" id="HDD43255.1"/>
    </source>
</evidence>
<dbReference type="Gene3D" id="3.30.2290.10">
    <property type="entry name" value="PmbA/TldD superfamily"/>
    <property type="match status" value="1"/>
</dbReference>
<feature type="domain" description="Metalloprotease TldD/E N-terminal" evidence="2">
    <location>
        <begin position="20"/>
        <end position="84"/>
    </location>
</feature>
<feature type="domain" description="Metalloprotease TldD/E central" evidence="4">
    <location>
        <begin position="111"/>
        <end position="216"/>
    </location>
</feature>
<dbReference type="GO" id="GO:0005829">
    <property type="term" value="C:cytosol"/>
    <property type="evidence" value="ECO:0007669"/>
    <property type="project" value="TreeGrafter"/>
</dbReference>
<evidence type="ECO:0000259" key="3">
    <source>
        <dbReference type="Pfam" id="PF19289"/>
    </source>
</evidence>
<evidence type="ECO:0000259" key="2">
    <source>
        <dbReference type="Pfam" id="PF01523"/>
    </source>
</evidence>